<comment type="caution">
    <text evidence="2">The sequence shown here is derived from an EMBL/GenBank/DDBJ whole genome shotgun (WGS) entry which is preliminary data.</text>
</comment>
<evidence type="ECO:0000256" key="1">
    <source>
        <dbReference type="SAM" id="MobiDB-lite"/>
    </source>
</evidence>
<proteinExistence type="predicted"/>
<accession>A0A699TLN6</accession>
<dbReference type="EMBL" id="BKCJ011256629">
    <property type="protein sequence ID" value="GFD11057.1"/>
    <property type="molecule type" value="Genomic_DNA"/>
</dbReference>
<name>A0A699TLN6_TANCI</name>
<feature type="non-terminal residue" evidence="2">
    <location>
        <position position="72"/>
    </location>
</feature>
<dbReference type="AlphaFoldDB" id="A0A699TLN6"/>
<feature type="region of interest" description="Disordered" evidence="1">
    <location>
        <begin position="51"/>
        <end position="72"/>
    </location>
</feature>
<feature type="compositionally biased region" description="Low complexity" evidence="1">
    <location>
        <begin position="62"/>
        <end position="72"/>
    </location>
</feature>
<organism evidence="2">
    <name type="scientific">Tanacetum cinerariifolium</name>
    <name type="common">Dalmatian daisy</name>
    <name type="synonym">Chrysanthemum cinerariifolium</name>
    <dbReference type="NCBI Taxonomy" id="118510"/>
    <lineage>
        <taxon>Eukaryota</taxon>
        <taxon>Viridiplantae</taxon>
        <taxon>Streptophyta</taxon>
        <taxon>Embryophyta</taxon>
        <taxon>Tracheophyta</taxon>
        <taxon>Spermatophyta</taxon>
        <taxon>Magnoliopsida</taxon>
        <taxon>eudicotyledons</taxon>
        <taxon>Gunneridae</taxon>
        <taxon>Pentapetalae</taxon>
        <taxon>asterids</taxon>
        <taxon>campanulids</taxon>
        <taxon>Asterales</taxon>
        <taxon>Asteraceae</taxon>
        <taxon>Asteroideae</taxon>
        <taxon>Anthemideae</taxon>
        <taxon>Anthemidinae</taxon>
        <taxon>Tanacetum</taxon>
    </lineage>
</organism>
<evidence type="ECO:0000313" key="2">
    <source>
        <dbReference type="EMBL" id="GFD11057.1"/>
    </source>
</evidence>
<protein>
    <submittedName>
        <fullName evidence="2">Uncharacterized protein</fullName>
    </submittedName>
</protein>
<reference evidence="2" key="1">
    <citation type="journal article" date="2019" name="Sci. Rep.">
        <title>Draft genome of Tanacetum cinerariifolium, the natural source of mosquito coil.</title>
        <authorList>
            <person name="Yamashiro T."/>
            <person name="Shiraishi A."/>
            <person name="Satake H."/>
            <person name="Nakayama K."/>
        </authorList>
    </citation>
    <scope>NUCLEOTIDE SEQUENCE</scope>
</reference>
<sequence>MISLKDLILNDNTSTLDCTEGKLSSLTVGTSFGSGNSSLAVRMPCAFYSQQSSPKLDAPSASDTISDTISDT</sequence>
<gene>
    <name evidence="2" type="ORF">Tci_883026</name>
</gene>